<evidence type="ECO:0000313" key="2">
    <source>
        <dbReference type="EMBL" id="GMH02704.1"/>
    </source>
</evidence>
<proteinExistence type="predicted"/>
<accession>A0AAD3S1K6</accession>
<dbReference type="EMBL" id="BSYO01000004">
    <property type="protein sequence ID" value="GMH02704.1"/>
    <property type="molecule type" value="Genomic_DNA"/>
</dbReference>
<gene>
    <name evidence="2" type="ORF">Nepgr_004543</name>
</gene>
<comment type="caution">
    <text evidence="2">The sequence shown here is derived from an EMBL/GenBank/DDBJ whole genome shotgun (WGS) entry which is preliminary data.</text>
</comment>
<dbReference type="Proteomes" id="UP001279734">
    <property type="component" value="Unassembled WGS sequence"/>
</dbReference>
<protein>
    <submittedName>
        <fullName evidence="2">Uncharacterized protein</fullName>
    </submittedName>
</protein>
<evidence type="ECO:0000313" key="3">
    <source>
        <dbReference type="Proteomes" id="UP001279734"/>
    </source>
</evidence>
<keyword evidence="3" id="KW-1185">Reference proteome</keyword>
<feature type="region of interest" description="Disordered" evidence="1">
    <location>
        <begin position="41"/>
        <end position="108"/>
    </location>
</feature>
<organism evidence="2 3">
    <name type="scientific">Nepenthes gracilis</name>
    <name type="common">Slender pitcher plant</name>
    <dbReference type="NCBI Taxonomy" id="150966"/>
    <lineage>
        <taxon>Eukaryota</taxon>
        <taxon>Viridiplantae</taxon>
        <taxon>Streptophyta</taxon>
        <taxon>Embryophyta</taxon>
        <taxon>Tracheophyta</taxon>
        <taxon>Spermatophyta</taxon>
        <taxon>Magnoliopsida</taxon>
        <taxon>eudicotyledons</taxon>
        <taxon>Gunneridae</taxon>
        <taxon>Pentapetalae</taxon>
        <taxon>Caryophyllales</taxon>
        <taxon>Nepenthaceae</taxon>
        <taxon>Nepenthes</taxon>
    </lineage>
</organism>
<reference evidence="2" key="1">
    <citation type="submission" date="2023-05" db="EMBL/GenBank/DDBJ databases">
        <title>Nepenthes gracilis genome sequencing.</title>
        <authorList>
            <person name="Fukushima K."/>
        </authorList>
    </citation>
    <scope>NUCLEOTIDE SEQUENCE</scope>
    <source>
        <strain evidence="2">SING2019-196</strain>
    </source>
</reference>
<sequence>MKSAPGGPPNTLTEIQATARKELKQLASQQNDDVDMEFESEIDASKGTPKLKFPDFQESTTNKPTHGIGAGRKKQSKNHKKVSSLILLPSGQPALQPTQIPEVPKPRL</sequence>
<name>A0AAD3S1K6_NEPGR</name>
<feature type="compositionally biased region" description="Basic residues" evidence="1">
    <location>
        <begin position="71"/>
        <end position="82"/>
    </location>
</feature>
<dbReference type="AlphaFoldDB" id="A0AAD3S1K6"/>
<evidence type="ECO:0000256" key="1">
    <source>
        <dbReference type="SAM" id="MobiDB-lite"/>
    </source>
</evidence>